<dbReference type="AlphaFoldDB" id="A0A9J6HAB2"/>
<sequence>MTRPHQDPQPHREGVRSVEVPLSVPKQETSTQEKKNLFENDYCLRRSAQPCDPLEGSLNTHWPCEAAPTVAAARNYSS</sequence>
<keyword evidence="3" id="KW-1185">Reference proteome</keyword>
<organism evidence="2 3">
    <name type="scientific">Haemaphysalis longicornis</name>
    <name type="common">Bush tick</name>
    <dbReference type="NCBI Taxonomy" id="44386"/>
    <lineage>
        <taxon>Eukaryota</taxon>
        <taxon>Metazoa</taxon>
        <taxon>Ecdysozoa</taxon>
        <taxon>Arthropoda</taxon>
        <taxon>Chelicerata</taxon>
        <taxon>Arachnida</taxon>
        <taxon>Acari</taxon>
        <taxon>Parasitiformes</taxon>
        <taxon>Ixodida</taxon>
        <taxon>Ixodoidea</taxon>
        <taxon>Ixodidae</taxon>
        <taxon>Haemaphysalinae</taxon>
        <taxon>Haemaphysalis</taxon>
    </lineage>
</organism>
<comment type="caution">
    <text evidence="2">The sequence shown here is derived from an EMBL/GenBank/DDBJ whole genome shotgun (WGS) entry which is preliminary data.</text>
</comment>
<name>A0A9J6HAB2_HAELO</name>
<feature type="compositionally biased region" description="Basic and acidic residues" evidence="1">
    <location>
        <begin position="1"/>
        <end position="16"/>
    </location>
</feature>
<evidence type="ECO:0000313" key="3">
    <source>
        <dbReference type="Proteomes" id="UP000821853"/>
    </source>
</evidence>
<gene>
    <name evidence="2" type="ORF">HPB48_026763</name>
</gene>
<protein>
    <submittedName>
        <fullName evidence="2">Uncharacterized protein</fullName>
    </submittedName>
</protein>
<reference evidence="2 3" key="1">
    <citation type="journal article" date="2020" name="Cell">
        <title>Large-Scale Comparative Analyses of Tick Genomes Elucidate Their Genetic Diversity and Vector Capacities.</title>
        <authorList>
            <consortium name="Tick Genome and Microbiome Consortium (TIGMIC)"/>
            <person name="Jia N."/>
            <person name="Wang J."/>
            <person name="Shi W."/>
            <person name="Du L."/>
            <person name="Sun Y."/>
            <person name="Zhan W."/>
            <person name="Jiang J.F."/>
            <person name="Wang Q."/>
            <person name="Zhang B."/>
            <person name="Ji P."/>
            <person name="Bell-Sakyi L."/>
            <person name="Cui X.M."/>
            <person name="Yuan T.T."/>
            <person name="Jiang B.G."/>
            <person name="Yang W.F."/>
            <person name="Lam T.T."/>
            <person name="Chang Q.C."/>
            <person name="Ding S.J."/>
            <person name="Wang X.J."/>
            <person name="Zhu J.G."/>
            <person name="Ruan X.D."/>
            <person name="Zhao L."/>
            <person name="Wei J.T."/>
            <person name="Ye R.Z."/>
            <person name="Que T.C."/>
            <person name="Du C.H."/>
            <person name="Zhou Y.H."/>
            <person name="Cheng J.X."/>
            <person name="Dai P.F."/>
            <person name="Guo W.B."/>
            <person name="Han X.H."/>
            <person name="Huang E.J."/>
            <person name="Li L.F."/>
            <person name="Wei W."/>
            <person name="Gao Y.C."/>
            <person name="Liu J.Z."/>
            <person name="Shao H.Z."/>
            <person name="Wang X."/>
            <person name="Wang C.C."/>
            <person name="Yang T.C."/>
            <person name="Huo Q.B."/>
            <person name="Li W."/>
            <person name="Chen H.Y."/>
            <person name="Chen S.E."/>
            <person name="Zhou L.G."/>
            <person name="Ni X.B."/>
            <person name="Tian J.H."/>
            <person name="Sheng Y."/>
            <person name="Liu T."/>
            <person name="Pan Y.S."/>
            <person name="Xia L.Y."/>
            <person name="Li J."/>
            <person name="Zhao F."/>
            <person name="Cao W.C."/>
        </authorList>
    </citation>
    <scope>NUCLEOTIDE SEQUENCE [LARGE SCALE GENOMIC DNA]</scope>
    <source>
        <strain evidence="2">HaeL-2018</strain>
    </source>
</reference>
<proteinExistence type="predicted"/>
<dbReference type="VEuPathDB" id="VectorBase:HLOH_052602"/>
<accession>A0A9J6HAB2</accession>
<evidence type="ECO:0000256" key="1">
    <source>
        <dbReference type="SAM" id="MobiDB-lite"/>
    </source>
</evidence>
<dbReference type="EMBL" id="JABSTR010003039">
    <property type="protein sequence ID" value="KAH9384750.1"/>
    <property type="molecule type" value="Genomic_DNA"/>
</dbReference>
<dbReference type="Proteomes" id="UP000821853">
    <property type="component" value="Unassembled WGS sequence"/>
</dbReference>
<evidence type="ECO:0000313" key="2">
    <source>
        <dbReference type="EMBL" id="KAH9384750.1"/>
    </source>
</evidence>
<feature type="region of interest" description="Disordered" evidence="1">
    <location>
        <begin position="1"/>
        <end position="35"/>
    </location>
</feature>